<evidence type="ECO:0000259" key="1">
    <source>
        <dbReference type="Pfam" id="PF01979"/>
    </source>
</evidence>
<reference evidence="2" key="1">
    <citation type="submission" date="2018-05" db="EMBL/GenBank/DDBJ databases">
        <authorList>
            <person name="Lanie J.A."/>
            <person name="Ng W.-L."/>
            <person name="Kazmierczak K.M."/>
            <person name="Andrzejewski T.M."/>
            <person name="Davidsen T.M."/>
            <person name="Wayne K.J."/>
            <person name="Tettelin H."/>
            <person name="Glass J.I."/>
            <person name="Rusch D."/>
            <person name="Podicherti R."/>
            <person name="Tsui H.-C.T."/>
            <person name="Winkler M.E."/>
        </authorList>
    </citation>
    <scope>NUCLEOTIDE SEQUENCE</scope>
</reference>
<dbReference type="Gene3D" id="2.30.40.10">
    <property type="entry name" value="Urease, subunit C, domain 1"/>
    <property type="match status" value="1"/>
</dbReference>
<dbReference type="Pfam" id="PF01979">
    <property type="entry name" value="Amidohydro_1"/>
    <property type="match status" value="1"/>
</dbReference>
<dbReference type="GO" id="GO:0016810">
    <property type="term" value="F:hydrolase activity, acting on carbon-nitrogen (but not peptide) bonds"/>
    <property type="evidence" value="ECO:0007669"/>
    <property type="project" value="InterPro"/>
</dbReference>
<dbReference type="InterPro" id="IPR051781">
    <property type="entry name" value="Metallo-dep_Hydrolase"/>
</dbReference>
<gene>
    <name evidence="2" type="ORF">METZ01_LOCUS312290</name>
</gene>
<dbReference type="PANTHER" id="PTHR43135">
    <property type="entry name" value="ALPHA-D-RIBOSE 1-METHYLPHOSPHONATE 5-TRIPHOSPHATE DIPHOSPHATASE"/>
    <property type="match status" value="1"/>
</dbReference>
<evidence type="ECO:0000313" key="2">
    <source>
        <dbReference type="EMBL" id="SVC59436.1"/>
    </source>
</evidence>
<proteinExistence type="predicted"/>
<dbReference type="Gene3D" id="3.20.20.140">
    <property type="entry name" value="Metal-dependent hydrolases"/>
    <property type="match status" value="1"/>
</dbReference>
<dbReference type="PANTHER" id="PTHR43135:SF3">
    <property type="entry name" value="ALPHA-D-RIBOSE 1-METHYLPHOSPHONATE 5-TRIPHOSPHATE DIPHOSPHATASE"/>
    <property type="match status" value="1"/>
</dbReference>
<dbReference type="EMBL" id="UINC01099851">
    <property type="protein sequence ID" value="SVC59436.1"/>
    <property type="molecule type" value="Genomic_DNA"/>
</dbReference>
<feature type="non-terminal residue" evidence="2">
    <location>
        <position position="1"/>
    </location>
</feature>
<dbReference type="SUPFAM" id="SSF51338">
    <property type="entry name" value="Composite domain of metallo-dependent hydrolases"/>
    <property type="match status" value="1"/>
</dbReference>
<protein>
    <recommendedName>
        <fullName evidence="1">Amidohydrolase-related domain-containing protein</fullName>
    </recommendedName>
</protein>
<dbReference type="InterPro" id="IPR032466">
    <property type="entry name" value="Metal_Hydrolase"/>
</dbReference>
<name>A0A382NEG3_9ZZZZ</name>
<accession>A0A382NEG3</accession>
<dbReference type="InterPro" id="IPR006680">
    <property type="entry name" value="Amidohydro-rel"/>
</dbReference>
<organism evidence="2">
    <name type="scientific">marine metagenome</name>
    <dbReference type="NCBI Taxonomy" id="408172"/>
    <lineage>
        <taxon>unclassified sequences</taxon>
        <taxon>metagenomes</taxon>
        <taxon>ecological metagenomes</taxon>
    </lineage>
</organism>
<dbReference type="SUPFAM" id="SSF51556">
    <property type="entry name" value="Metallo-dependent hydrolases"/>
    <property type="match status" value="1"/>
</dbReference>
<sequence>SYTVEELRAIVDETHNMGKLSTSHCLATQSLTNALDAGVDMIEHAGFIEPDGSYKFHPEIGERIAKQGIYLSPTVQTGYRDRETLLDKEAERTLTKGEYQKLETLKAKCESQLEFLGLMWNKFGVRIVSGTDAIKLFGDYCLGLELMSEAGMSNMDIIKASTSIAAESMGITELTGSIQPGKEADLIVVDKNPLMDIKALRKMSMVMIGGKRVV</sequence>
<dbReference type="AlphaFoldDB" id="A0A382NEG3"/>
<dbReference type="InterPro" id="IPR011059">
    <property type="entry name" value="Metal-dep_hydrolase_composite"/>
</dbReference>
<feature type="domain" description="Amidohydrolase-related" evidence="1">
    <location>
        <begin position="2"/>
        <end position="213"/>
    </location>
</feature>